<dbReference type="InterPro" id="IPR036517">
    <property type="entry name" value="FF_domain_sf"/>
</dbReference>
<dbReference type="Pfam" id="PF01846">
    <property type="entry name" value="FF"/>
    <property type="match status" value="2"/>
</dbReference>
<dbReference type="InterPro" id="IPR002713">
    <property type="entry name" value="FF_domain"/>
</dbReference>
<evidence type="ECO:0000256" key="2">
    <source>
        <dbReference type="SAM" id="MobiDB-lite"/>
    </source>
</evidence>
<name>V5F252_KALBG</name>
<dbReference type="Proteomes" id="UP000019377">
    <property type="component" value="Unassembled WGS sequence"/>
</dbReference>
<dbReference type="AlphaFoldDB" id="V5F252"/>
<accession>V5F252</accession>
<dbReference type="SUPFAM" id="SSF51045">
    <property type="entry name" value="WW domain"/>
    <property type="match status" value="1"/>
</dbReference>
<organism evidence="4 5">
    <name type="scientific">Kalmanozyma brasiliensis (strain GHG001)</name>
    <name type="common">Yeast</name>
    <name type="synonym">Pseudozyma brasiliensis</name>
    <dbReference type="NCBI Taxonomy" id="1365824"/>
    <lineage>
        <taxon>Eukaryota</taxon>
        <taxon>Fungi</taxon>
        <taxon>Dikarya</taxon>
        <taxon>Basidiomycota</taxon>
        <taxon>Ustilaginomycotina</taxon>
        <taxon>Ustilaginomycetes</taxon>
        <taxon>Ustilaginales</taxon>
        <taxon>Ustilaginaceae</taxon>
        <taxon>Kalmanozyma</taxon>
    </lineage>
</organism>
<evidence type="ECO:0000259" key="3">
    <source>
        <dbReference type="PROSITE" id="PS50020"/>
    </source>
</evidence>
<dbReference type="PANTHER" id="PTHR15377">
    <property type="entry name" value="TRANSCRIPTION ELONGATION REGULATOR 1"/>
    <property type="match status" value="1"/>
</dbReference>
<dbReference type="InterPro" id="IPR045148">
    <property type="entry name" value="TCRG1-like"/>
</dbReference>
<dbReference type="EMBL" id="KI545852">
    <property type="protein sequence ID" value="EST09454.1"/>
    <property type="molecule type" value="Genomic_DNA"/>
</dbReference>
<feature type="compositionally biased region" description="Low complexity" evidence="2">
    <location>
        <begin position="311"/>
        <end position="334"/>
    </location>
</feature>
<dbReference type="CDD" id="cd00201">
    <property type="entry name" value="WW"/>
    <property type="match status" value="1"/>
</dbReference>
<feature type="compositionally biased region" description="Low complexity" evidence="2">
    <location>
        <begin position="200"/>
        <end position="217"/>
    </location>
</feature>
<feature type="region of interest" description="Disordered" evidence="2">
    <location>
        <begin position="465"/>
        <end position="510"/>
    </location>
</feature>
<feature type="compositionally biased region" description="Basic and acidic residues" evidence="2">
    <location>
        <begin position="218"/>
        <end position="228"/>
    </location>
</feature>
<protein>
    <recommendedName>
        <fullName evidence="3">WW domain-containing protein</fullName>
    </recommendedName>
</protein>
<feature type="compositionally biased region" description="Low complexity" evidence="2">
    <location>
        <begin position="233"/>
        <end position="243"/>
    </location>
</feature>
<dbReference type="PROSITE" id="PS01159">
    <property type="entry name" value="WW_DOMAIN_1"/>
    <property type="match status" value="1"/>
</dbReference>
<gene>
    <name evidence="4" type="ORF">PSEUBRA_SCAF10g05402</name>
</gene>
<proteinExistence type="predicted"/>
<sequence>MGDNASAGPSSLLPFGWTSHISPAGRTYYHNAASGKSTYMFPTPKREKPTSKTAIPHTVGWFKVTTNRENVFYFHPDSKRSEWIPPPEVSSALRRVEEEEASEKERVRREQEDRERAERERARQEEREKKRKAEEGVLITEFDASKRARADEEEEDEESIASDEEAQPPVYKPDAPQDDESIPEEENDDDADDEEEEWQRQMAEQMAAEAEAEANANADHEPHSRPDDASSDPATQPQAPPTTLEDQKLAFTTHLTSLNNTPHEINPMAPWDLESLKFSTHPSFLALPSRDREDVFNEWCKLRIREKRAARSAAASSTTTASPSRAPRADPPSAESTFLALLRAEVRSTRTKYPDFKAAFSRDPRFTSYSRDADRERLFKRHLFELGEEKRRAASKAEREFLDLLSDRLPGNYRGKVVGADGVKEKVMEVWTEAKRGVVEDKRYDAVGSSTRRFELFCDWAKGERRAPPTAPASSRANGTSTDAATGTKEQDDASSRAREKEAARARALRQREEAVRLERNRLARVNRSALSAATREESLLSFRQLLLDAVHSPHVSYHSAVPQLARDGRFDAPGLTDGDRERLFAEHQERLGEKEGDRIGLVFARYAKTLDTHRDDVLAQTVEDEALAHPPLNVYRENRGLLETAYDRWNASRQADAEKSFKEMLHESAFVDFWGRLKKQASTMEPSANPKEEGEEDDEGEGTTLVDMARKVDLREIESVLRNDARFRAWRHAPEQRQRWIREHLMGLAAPAKSVHR</sequence>
<feature type="region of interest" description="Disordered" evidence="2">
    <location>
        <begin position="682"/>
        <end position="705"/>
    </location>
</feature>
<dbReference type="InterPro" id="IPR001202">
    <property type="entry name" value="WW_dom"/>
</dbReference>
<dbReference type="SMART" id="SM00456">
    <property type="entry name" value="WW"/>
    <property type="match status" value="2"/>
</dbReference>
<dbReference type="OMA" id="GMWLQPP"/>
<dbReference type="InterPro" id="IPR036020">
    <property type="entry name" value="WW_dom_sf"/>
</dbReference>
<dbReference type="GO" id="GO:0005634">
    <property type="term" value="C:nucleus"/>
    <property type="evidence" value="ECO:0007669"/>
    <property type="project" value="TreeGrafter"/>
</dbReference>
<dbReference type="PANTHER" id="PTHR15377:SF3">
    <property type="entry name" value="WW DOMAIN-CONTAINING PROTEIN"/>
    <property type="match status" value="1"/>
</dbReference>
<keyword evidence="5" id="KW-1185">Reference proteome</keyword>
<dbReference type="GO" id="GO:0003712">
    <property type="term" value="F:transcription coregulator activity"/>
    <property type="evidence" value="ECO:0007669"/>
    <property type="project" value="TreeGrafter"/>
</dbReference>
<feature type="compositionally biased region" description="Acidic residues" evidence="2">
    <location>
        <begin position="151"/>
        <end position="166"/>
    </location>
</feature>
<dbReference type="SUPFAM" id="SSF81698">
    <property type="entry name" value="FF domain"/>
    <property type="match status" value="3"/>
</dbReference>
<dbReference type="Gene3D" id="2.20.70.10">
    <property type="match status" value="2"/>
</dbReference>
<evidence type="ECO:0000256" key="1">
    <source>
        <dbReference type="ARBA" id="ARBA00022737"/>
    </source>
</evidence>
<feature type="region of interest" description="Disordered" evidence="2">
    <location>
        <begin position="310"/>
        <end position="334"/>
    </location>
</feature>
<keyword evidence="1" id="KW-0677">Repeat</keyword>
<feature type="region of interest" description="Disordered" evidence="2">
    <location>
        <begin position="78"/>
        <end position="250"/>
    </location>
</feature>
<feature type="compositionally biased region" description="Basic and acidic residues" evidence="2">
    <location>
        <begin position="489"/>
        <end position="510"/>
    </location>
</feature>
<dbReference type="GO" id="GO:0070063">
    <property type="term" value="F:RNA polymerase binding"/>
    <property type="evidence" value="ECO:0007669"/>
    <property type="project" value="InterPro"/>
</dbReference>
<reference evidence="5" key="1">
    <citation type="journal article" date="2013" name="Genome Announc.">
        <title>Draft genome sequence of Pseudozyma brasiliensis sp. nov. strain GHG001, a high producer of endo-1,4-xylanase isolated from an insect pest of sugarcane.</title>
        <authorList>
            <person name="Oliveira J.V.D.C."/>
            <person name="dos Santos R.A.C."/>
            <person name="Borges T.A."/>
            <person name="Riano-Pachon D.M."/>
            <person name="Goldman G.H."/>
        </authorList>
    </citation>
    <scope>NUCLEOTIDE SEQUENCE [LARGE SCALE GENOMIC DNA]</scope>
    <source>
        <strain evidence="5">GHG001</strain>
    </source>
</reference>
<dbReference type="PROSITE" id="PS50020">
    <property type="entry name" value="WW_DOMAIN_2"/>
    <property type="match status" value="2"/>
</dbReference>
<dbReference type="GeneID" id="27416568"/>
<feature type="compositionally biased region" description="Acidic residues" evidence="2">
    <location>
        <begin position="176"/>
        <end position="197"/>
    </location>
</feature>
<dbReference type="OrthoDB" id="410044at2759"/>
<feature type="domain" description="WW" evidence="3">
    <location>
        <begin position="11"/>
        <end position="44"/>
    </location>
</feature>
<evidence type="ECO:0000313" key="4">
    <source>
        <dbReference type="EMBL" id="EST09454.1"/>
    </source>
</evidence>
<dbReference type="Pfam" id="PF00397">
    <property type="entry name" value="WW"/>
    <property type="match status" value="1"/>
</dbReference>
<dbReference type="SMART" id="SM00441">
    <property type="entry name" value="FF"/>
    <property type="match status" value="4"/>
</dbReference>
<dbReference type="eggNOG" id="KOG0155">
    <property type="taxonomic scope" value="Eukaryota"/>
</dbReference>
<evidence type="ECO:0000313" key="5">
    <source>
        <dbReference type="Proteomes" id="UP000019377"/>
    </source>
</evidence>
<dbReference type="Gene3D" id="1.10.10.440">
    <property type="entry name" value="FF domain"/>
    <property type="match status" value="5"/>
</dbReference>
<dbReference type="STRING" id="1365824.V5F252"/>
<feature type="domain" description="WW" evidence="3">
    <location>
        <begin position="55"/>
        <end position="88"/>
    </location>
</feature>
<dbReference type="HOGENOM" id="CLU_013872_0_0_1"/>
<feature type="compositionally biased region" description="Basic and acidic residues" evidence="2">
    <location>
        <begin position="103"/>
        <end position="135"/>
    </location>
</feature>